<comment type="caution">
    <text evidence="2">The sequence shown here is derived from an EMBL/GenBank/DDBJ whole genome shotgun (WGS) entry which is preliminary data.</text>
</comment>
<evidence type="ECO:0000313" key="3">
    <source>
        <dbReference type="Proteomes" id="UP000789375"/>
    </source>
</evidence>
<accession>A0A9N9I798</accession>
<dbReference type="Pfam" id="PF14474">
    <property type="entry name" value="RTC4"/>
    <property type="match status" value="1"/>
</dbReference>
<protein>
    <submittedName>
        <fullName evidence="2">16547_t:CDS:1</fullName>
    </submittedName>
</protein>
<feature type="non-terminal residue" evidence="2">
    <location>
        <position position="237"/>
    </location>
</feature>
<evidence type="ECO:0000313" key="2">
    <source>
        <dbReference type="EMBL" id="CAG8724760.1"/>
    </source>
</evidence>
<dbReference type="EMBL" id="CAJVPP010014649">
    <property type="protein sequence ID" value="CAG8724760.1"/>
    <property type="molecule type" value="Genomic_DNA"/>
</dbReference>
<reference evidence="2" key="1">
    <citation type="submission" date="2021-06" db="EMBL/GenBank/DDBJ databases">
        <authorList>
            <person name="Kallberg Y."/>
            <person name="Tangrot J."/>
            <person name="Rosling A."/>
        </authorList>
    </citation>
    <scope>NUCLEOTIDE SEQUENCE</scope>
    <source>
        <strain evidence="2">87-6 pot B 2015</strain>
    </source>
</reference>
<name>A0A9N9I798_FUNMO</name>
<proteinExistence type="predicted"/>
<feature type="domain" description="Restriction of telomere capping protein 4 C-terminal" evidence="1">
    <location>
        <begin position="155"/>
        <end position="231"/>
    </location>
</feature>
<dbReference type="InterPro" id="IPR028094">
    <property type="entry name" value="RTC4_C"/>
</dbReference>
<dbReference type="Proteomes" id="UP000789375">
    <property type="component" value="Unassembled WGS sequence"/>
</dbReference>
<evidence type="ECO:0000259" key="1">
    <source>
        <dbReference type="Pfam" id="PF14474"/>
    </source>
</evidence>
<gene>
    <name evidence="2" type="ORF">FMOSSE_LOCUS15253</name>
</gene>
<sequence length="237" mass="27970">NKIFYTTNRVIQNIKDPFRPLELNDKSRSKIGTPSKLSSKPRKPNRFNLYKKLSSDTFSIQQRKIKRIHNIKQNYNSFDVNNQQNNMTITDNLYKNSCLYCDEELPNILPEKLQIKLLSLQNNPITEYDRYSFCVMHHAVLHIILNDARYFRLDYGSKGLYCIANVLIDLFITSDILILLKAFSLKPIDYIYEVLIPKVTSRLIKEDYNNNITLENVRKIMVESIEFEEYLHCGDDM</sequence>
<dbReference type="AlphaFoldDB" id="A0A9N9I798"/>
<organism evidence="2 3">
    <name type="scientific">Funneliformis mosseae</name>
    <name type="common">Endomycorrhizal fungus</name>
    <name type="synonym">Glomus mosseae</name>
    <dbReference type="NCBI Taxonomy" id="27381"/>
    <lineage>
        <taxon>Eukaryota</taxon>
        <taxon>Fungi</taxon>
        <taxon>Fungi incertae sedis</taxon>
        <taxon>Mucoromycota</taxon>
        <taxon>Glomeromycotina</taxon>
        <taxon>Glomeromycetes</taxon>
        <taxon>Glomerales</taxon>
        <taxon>Glomeraceae</taxon>
        <taxon>Funneliformis</taxon>
    </lineage>
</organism>
<keyword evidence="3" id="KW-1185">Reference proteome</keyword>